<evidence type="ECO:0000256" key="1">
    <source>
        <dbReference type="SAM" id="Coils"/>
    </source>
</evidence>
<dbReference type="PROSITE" id="PS51257">
    <property type="entry name" value="PROKAR_LIPOPROTEIN"/>
    <property type="match status" value="1"/>
</dbReference>
<protein>
    <submittedName>
        <fullName evidence="2">Uncharacterized protein</fullName>
    </submittedName>
</protein>
<dbReference type="EMBL" id="LR796420">
    <property type="protein sequence ID" value="CAB4143445.1"/>
    <property type="molecule type" value="Genomic_DNA"/>
</dbReference>
<organism evidence="2">
    <name type="scientific">uncultured Caudovirales phage</name>
    <dbReference type="NCBI Taxonomy" id="2100421"/>
    <lineage>
        <taxon>Viruses</taxon>
        <taxon>Duplodnaviria</taxon>
        <taxon>Heunggongvirae</taxon>
        <taxon>Uroviricota</taxon>
        <taxon>Caudoviricetes</taxon>
        <taxon>Peduoviridae</taxon>
        <taxon>Maltschvirus</taxon>
        <taxon>Maltschvirus maltsch</taxon>
    </lineage>
</organism>
<reference evidence="2" key="1">
    <citation type="submission" date="2020-04" db="EMBL/GenBank/DDBJ databases">
        <authorList>
            <person name="Chiriac C."/>
            <person name="Salcher M."/>
            <person name="Ghai R."/>
            <person name="Kavagutti S V."/>
        </authorList>
    </citation>
    <scope>NUCLEOTIDE SEQUENCE</scope>
</reference>
<keyword evidence="1" id="KW-0175">Coiled coil</keyword>
<feature type="coiled-coil region" evidence="1">
    <location>
        <begin position="59"/>
        <end position="93"/>
    </location>
</feature>
<evidence type="ECO:0000313" key="2">
    <source>
        <dbReference type="EMBL" id="CAB4143445.1"/>
    </source>
</evidence>
<gene>
    <name evidence="2" type="ORF">UFOVP449_190</name>
</gene>
<sequence length="105" mass="11870">MKPILVPIILTIFVSCSENSNMTVAPNKEIDSLLDRNKNTTVILEQINRKSDSTIVSKIEKTVQKIGKLETEVKKLKAENNELKDRIDDANDDGVPYRIRTISDN</sequence>
<name>A0A6J5M8T7_9CAUD</name>
<accession>A0A6J5M8T7</accession>
<proteinExistence type="predicted"/>